<accession>A0A369QJ61</accession>
<dbReference type="Proteomes" id="UP000253919">
    <property type="component" value="Unassembled WGS sequence"/>
</dbReference>
<dbReference type="RefSeq" id="WP_115372599.1">
    <property type="nucleotide sequence ID" value="NZ_QASA01000001.1"/>
</dbReference>
<reference evidence="2 3" key="1">
    <citation type="submission" date="2018-04" db="EMBL/GenBank/DDBJ databases">
        <title>Adhaeribacter sp. HMF7616 genome sequencing and assembly.</title>
        <authorList>
            <person name="Kang H."/>
            <person name="Kang J."/>
            <person name="Cha I."/>
            <person name="Kim H."/>
            <person name="Joh K."/>
        </authorList>
    </citation>
    <scope>NUCLEOTIDE SEQUENCE [LARGE SCALE GENOMIC DNA]</scope>
    <source>
        <strain evidence="2 3">HMF7616</strain>
    </source>
</reference>
<evidence type="ECO:0000313" key="3">
    <source>
        <dbReference type="Proteomes" id="UP000253919"/>
    </source>
</evidence>
<dbReference type="OrthoDB" id="975149at2"/>
<organism evidence="2 3">
    <name type="scientific">Adhaeribacter pallidiroseus</name>
    <dbReference type="NCBI Taxonomy" id="2072847"/>
    <lineage>
        <taxon>Bacteria</taxon>
        <taxon>Pseudomonadati</taxon>
        <taxon>Bacteroidota</taxon>
        <taxon>Cytophagia</taxon>
        <taxon>Cytophagales</taxon>
        <taxon>Hymenobacteraceae</taxon>
        <taxon>Adhaeribacter</taxon>
    </lineage>
</organism>
<keyword evidence="3" id="KW-1185">Reference proteome</keyword>
<feature type="coiled-coil region" evidence="1">
    <location>
        <begin position="492"/>
        <end position="540"/>
    </location>
</feature>
<gene>
    <name evidence="2" type="ORF">AHMF7616_01868</name>
</gene>
<evidence type="ECO:0000256" key="1">
    <source>
        <dbReference type="SAM" id="Coils"/>
    </source>
</evidence>
<comment type="caution">
    <text evidence="2">The sequence shown here is derived from an EMBL/GenBank/DDBJ whole genome shotgun (WGS) entry which is preliminary data.</text>
</comment>
<protein>
    <submittedName>
        <fullName evidence="2">Uncharacterized protein</fullName>
    </submittedName>
</protein>
<sequence length="969" mass="105399">MAQVRTDKVQVELDVKTEQATVELDNLTRKQKLITDELKNMKRGTDEFVKANQELTQVNKQVDTLRTSLGTTALTLNQLEKQSRELNRELKGLTPGTASFIDKSKQLTQVEARAKEVKAAMRGIGDEQQKATGLWSKVKEGALGVLTGTALYDGIKQVGTEILNFGKESVAAFNEAQQSAGHLKNAVVTLGGESEGSLQRLLDQSDKLEMMTFGFSAENIQAAQAQLKTFGLTAAEIERLTPKLLDYATANKKDLAGATDDVTAALLGKDKALQKSGITLDQSKLTVEGITNAFDKFKGSSEAALNDGANGFERVSDVIGVMQENIGEGLLPVLEEGAALIGDMLEESEPLEEVFVSLGETIETLWDSFSSLFATLFPFFEGANRGSVIMKTLAFAFNLSLTPLKALAGFIQLAVDEFNILVFAGKKAANFFGADFKIDPKENFSSLVDKMEANAIKNFSNIKDGFTNIFEDQKEALAASETVVVESGKRKFAAETKANDEASKAAEKLRKEREKAAEELRKKQEQLAKEELERQNYIRDLEIANIADETARKIAALQEQARREISLATGTAQQKATIKELLEKKLVTDIAQVQKEADAKKLKEVEEQAKKEQEVRARIANGRAELDVNIAKSSGNLGAMEAAEKARLDVQTQLELQNTTLTEEEKLLIHDQYEQKKSEITASYAEQRSKSELEKNVFAMEQIQAGTAALFEFKKIANDREMSKLDKDKQVRLQKLQQEYNAGKISKESYENGKNAIETNYDAKARNLKKKAAQDEKTANIANSIMAGLLGVIKAAPNVPLQIATGILATLTTAKIAATPLPSFSLGGLFKGAGHRIFSAGADTWRGTRKFANGGTINPTAGIAGSGQLHSNGGIQMVDGATGEHLGEWEKGEAYMILSRNTVANNGSLINKLLDSSLHRGGSKVHMANGGMYSDGSVSSPSGPNTDAFGVLVAEMRGIREEIKTQKRC</sequence>
<evidence type="ECO:0000313" key="2">
    <source>
        <dbReference type="EMBL" id="RDC63266.1"/>
    </source>
</evidence>
<dbReference type="AlphaFoldDB" id="A0A369QJ61"/>
<dbReference type="EMBL" id="QASA01000001">
    <property type="protein sequence ID" value="RDC63266.1"/>
    <property type="molecule type" value="Genomic_DNA"/>
</dbReference>
<keyword evidence="1" id="KW-0175">Coiled coil</keyword>
<name>A0A369QJ61_9BACT</name>
<proteinExistence type="predicted"/>